<dbReference type="Pfam" id="PF13567">
    <property type="entry name" value="DUF4131"/>
    <property type="match status" value="1"/>
</dbReference>
<feature type="transmembrane region" description="Helical" evidence="6">
    <location>
        <begin position="435"/>
        <end position="452"/>
    </location>
</feature>
<dbReference type="EMBL" id="FQUM01000002">
    <property type="protein sequence ID" value="SHE73480.1"/>
    <property type="molecule type" value="Genomic_DNA"/>
</dbReference>
<feature type="transmembrane region" description="Helical" evidence="6">
    <location>
        <begin position="239"/>
        <end position="261"/>
    </location>
</feature>
<keyword evidence="5 6" id="KW-0472">Membrane</keyword>
<evidence type="ECO:0000256" key="3">
    <source>
        <dbReference type="ARBA" id="ARBA00022692"/>
    </source>
</evidence>
<gene>
    <name evidence="9" type="ORF">SAMN05444274_102239</name>
</gene>
<feature type="transmembrane region" description="Helical" evidence="6">
    <location>
        <begin position="376"/>
        <end position="395"/>
    </location>
</feature>
<feature type="transmembrane region" description="Helical" evidence="6">
    <location>
        <begin position="401"/>
        <end position="428"/>
    </location>
</feature>
<dbReference type="InterPro" id="IPR052159">
    <property type="entry name" value="Competence_DNA_uptake"/>
</dbReference>
<evidence type="ECO:0000256" key="1">
    <source>
        <dbReference type="ARBA" id="ARBA00004651"/>
    </source>
</evidence>
<feature type="transmembrane region" description="Helical" evidence="6">
    <location>
        <begin position="464"/>
        <end position="485"/>
    </location>
</feature>
<evidence type="ECO:0000259" key="7">
    <source>
        <dbReference type="Pfam" id="PF03772"/>
    </source>
</evidence>
<evidence type="ECO:0000313" key="10">
    <source>
        <dbReference type="Proteomes" id="UP000184164"/>
    </source>
</evidence>
<evidence type="ECO:0000256" key="6">
    <source>
        <dbReference type="SAM" id="Phobius"/>
    </source>
</evidence>
<proteinExistence type="predicted"/>
<evidence type="ECO:0000256" key="4">
    <source>
        <dbReference type="ARBA" id="ARBA00022989"/>
    </source>
</evidence>
<organism evidence="9 10">
    <name type="scientific">Mariniphaga anaerophila</name>
    <dbReference type="NCBI Taxonomy" id="1484053"/>
    <lineage>
        <taxon>Bacteria</taxon>
        <taxon>Pseudomonadati</taxon>
        <taxon>Bacteroidota</taxon>
        <taxon>Bacteroidia</taxon>
        <taxon>Marinilabiliales</taxon>
        <taxon>Prolixibacteraceae</taxon>
        <taxon>Mariniphaga</taxon>
    </lineage>
</organism>
<dbReference type="RefSeq" id="WP_139249619.1">
    <property type="nucleotide sequence ID" value="NZ_FQUM01000002.1"/>
</dbReference>
<feature type="transmembrane region" description="Helical" evidence="6">
    <location>
        <begin position="273"/>
        <end position="292"/>
    </location>
</feature>
<dbReference type="PANTHER" id="PTHR30619">
    <property type="entry name" value="DNA INTERNALIZATION/COMPETENCE PROTEIN COMEC/REC2"/>
    <property type="match status" value="1"/>
</dbReference>
<accession>A0A1M4VX60</accession>
<feature type="domain" description="DUF4131" evidence="8">
    <location>
        <begin position="21"/>
        <end position="175"/>
    </location>
</feature>
<dbReference type="Pfam" id="PF03772">
    <property type="entry name" value="Competence"/>
    <property type="match status" value="1"/>
</dbReference>
<dbReference type="InterPro" id="IPR004477">
    <property type="entry name" value="ComEC_N"/>
</dbReference>
<feature type="transmembrane region" description="Helical" evidence="6">
    <location>
        <begin position="50"/>
        <end position="69"/>
    </location>
</feature>
<feature type="transmembrane region" description="Helical" evidence="6">
    <location>
        <begin position="20"/>
        <end position="38"/>
    </location>
</feature>
<evidence type="ECO:0000313" key="9">
    <source>
        <dbReference type="EMBL" id="SHE73480.1"/>
    </source>
</evidence>
<keyword evidence="3 6" id="KW-0812">Transmembrane</keyword>
<dbReference type="GO" id="GO:0005886">
    <property type="term" value="C:plasma membrane"/>
    <property type="evidence" value="ECO:0007669"/>
    <property type="project" value="UniProtKB-SubCell"/>
</dbReference>
<comment type="subcellular location">
    <subcellularLocation>
        <location evidence="1">Cell membrane</location>
        <topology evidence="1">Multi-pass membrane protein</topology>
    </subcellularLocation>
</comment>
<dbReference type="STRING" id="1484053.SAMN05444274_102239"/>
<evidence type="ECO:0000256" key="5">
    <source>
        <dbReference type="ARBA" id="ARBA00023136"/>
    </source>
</evidence>
<dbReference type="InterPro" id="IPR025405">
    <property type="entry name" value="DUF4131"/>
</dbReference>
<name>A0A1M4VX60_9BACT</name>
<dbReference type="AlphaFoldDB" id="A0A1M4VX60"/>
<keyword evidence="10" id="KW-1185">Reference proteome</keyword>
<dbReference type="OrthoDB" id="9761531at2"/>
<dbReference type="Proteomes" id="UP000184164">
    <property type="component" value="Unassembled WGS sequence"/>
</dbReference>
<evidence type="ECO:0000259" key="8">
    <source>
        <dbReference type="Pfam" id="PF13567"/>
    </source>
</evidence>
<dbReference type="PANTHER" id="PTHR30619:SF1">
    <property type="entry name" value="RECOMBINATION PROTEIN 2"/>
    <property type="match status" value="1"/>
</dbReference>
<feature type="transmembrane region" description="Helical" evidence="6">
    <location>
        <begin position="497"/>
        <end position="516"/>
    </location>
</feature>
<reference evidence="9 10" key="1">
    <citation type="submission" date="2016-11" db="EMBL/GenBank/DDBJ databases">
        <authorList>
            <person name="Jaros S."/>
            <person name="Januszkiewicz K."/>
            <person name="Wedrychowicz H."/>
        </authorList>
    </citation>
    <scope>NUCLEOTIDE SEQUENCE [LARGE SCALE GENOMIC DNA]</scope>
    <source>
        <strain evidence="9 10">DSM 26910</strain>
    </source>
</reference>
<feature type="domain" description="ComEC/Rec2-related protein" evidence="7">
    <location>
        <begin position="219"/>
        <end position="483"/>
    </location>
</feature>
<evidence type="ECO:0000256" key="2">
    <source>
        <dbReference type="ARBA" id="ARBA00022475"/>
    </source>
</evidence>
<dbReference type="NCBIfam" id="TIGR00360">
    <property type="entry name" value="ComEC_N-term"/>
    <property type="match status" value="1"/>
</dbReference>
<keyword evidence="4 6" id="KW-1133">Transmembrane helix</keyword>
<protein>
    <submittedName>
        <fullName evidence="9">Competence protein ComEC</fullName>
    </submittedName>
</protein>
<feature type="transmembrane region" description="Helical" evidence="6">
    <location>
        <begin position="337"/>
        <end position="355"/>
    </location>
</feature>
<sequence length="664" mass="75262">MRLVTALSLGIVLGKFLPEMPVVLIILLIILTTVAFLVNRKISFRVNSFFGMLIHLIFVGIGITVFTVYNQKPVFYNRGVFYAEILEILQEKPNSYQSVLSVRAVKNGKSVVETDEKVMAYFGKNENAQKLEPGETILFRKIPQLIKNRGNPFEFDYQGYLAGRKIYRQVYLPDESWEKTDRRAKFAFSVLAERTRLYFLRVYEKYDFGEDELHVLSALTLGYKRGLDPEIKRIFSSAGAMHVLAVSGLHVGIVFLVLSFLLRFLTLHKTGRVIYVFIVILALWCFAFITGLSPSVQRAATMFSFVVVGENIKRQSSIYNTLASSAFFLLLLNPNNLFEAGFQLSYAAVFGIVFLQPKLVQLFHFKEKVFQYGWELLTVSVAAQVATFPLTAFYFGQFPSYFWLTNLVVIPAVMFLIPLGLTLLIFHWVPVLSELLAGVAGCTVNTVIRFLRLVEEMPWSVAEFSMSVSGVVILTAALFALSFFMETKLKKYFKLTLLIFAVFAAFSFIAGVTGFTRKEIIVYNQPDFALAHFINGKKNYVVSDRELNEATFALNLIQNTVQKMRLEEPVFLVSIDNFHDSFFYLKNGRIVFNGKVIAFKVAPGSFPETASPEIAIDSDFNGVAGRRGKAAGVIVSSERYSENHMAEDFNVFYLNKEGAFRKKW</sequence>
<keyword evidence="2" id="KW-1003">Cell membrane</keyword>